<dbReference type="EMBL" id="BMAU01021280">
    <property type="protein sequence ID" value="GFY08351.1"/>
    <property type="molecule type" value="Genomic_DNA"/>
</dbReference>
<keyword evidence="2" id="KW-1185">Reference proteome</keyword>
<dbReference type="AlphaFoldDB" id="A0A8X6S8A1"/>
<organism evidence="1 2">
    <name type="scientific">Trichonephila clavipes</name>
    <name type="common">Golden silk orbweaver</name>
    <name type="synonym">Nephila clavipes</name>
    <dbReference type="NCBI Taxonomy" id="2585209"/>
    <lineage>
        <taxon>Eukaryota</taxon>
        <taxon>Metazoa</taxon>
        <taxon>Ecdysozoa</taxon>
        <taxon>Arthropoda</taxon>
        <taxon>Chelicerata</taxon>
        <taxon>Arachnida</taxon>
        <taxon>Araneae</taxon>
        <taxon>Araneomorphae</taxon>
        <taxon>Entelegynae</taxon>
        <taxon>Araneoidea</taxon>
        <taxon>Nephilidae</taxon>
        <taxon>Trichonephila</taxon>
    </lineage>
</organism>
<name>A0A8X6S8A1_TRICX</name>
<sequence length="126" mass="14648">MEYLRKFKMIICANQLQAKVEILQKRKQINHDSNSEISQDQKKQICTSKDERKTCNRLFNLVSSKMHQTGCNTLCFVVSRCQRISTHVRIGGMVSKRISMRIGRHDMEKMSSLVHVISYLQSLSTQ</sequence>
<evidence type="ECO:0000313" key="2">
    <source>
        <dbReference type="Proteomes" id="UP000887159"/>
    </source>
</evidence>
<evidence type="ECO:0000313" key="1">
    <source>
        <dbReference type="EMBL" id="GFY08351.1"/>
    </source>
</evidence>
<comment type="caution">
    <text evidence="1">The sequence shown here is derived from an EMBL/GenBank/DDBJ whole genome shotgun (WGS) entry which is preliminary data.</text>
</comment>
<protein>
    <submittedName>
        <fullName evidence="1">Uncharacterized protein</fullName>
    </submittedName>
</protein>
<dbReference type="Proteomes" id="UP000887159">
    <property type="component" value="Unassembled WGS sequence"/>
</dbReference>
<accession>A0A8X6S8A1</accession>
<gene>
    <name evidence="1" type="ORF">TNCV_1357571</name>
</gene>
<reference evidence="1" key="1">
    <citation type="submission" date="2020-08" db="EMBL/GenBank/DDBJ databases">
        <title>Multicomponent nature underlies the extraordinary mechanical properties of spider dragline silk.</title>
        <authorList>
            <person name="Kono N."/>
            <person name="Nakamura H."/>
            <person name="Mori M."/>
            <person name="Yoshida Y."/>
            <person name="Ohtoshi R."/>
            <person name="Malay A.D."/>
            <person name="Moran D.A.P."/>
            <person name="Tomita M."/>
            <person name="Numata K."/>
            <person name="Arakawa K."/>
        </authorList>
    </citation>
    <scope>NUCLEOTIDE SEQUENCE</scope>
</reference>
<proteinExistence type="predicted"/>